<dbReference type="PANTHER" id="PTHR38248:SF2">
    <property type="entry name" value="FUNK1 11"/>
    <property type="match status" value="1"/>
</dbReference>
<dbReference type="Pfam" id="PF17667">
    <property type="entry name" value="Pkinase_fungal"/>
    <property type="match status" value="2"/>
</dbReference>
<comment type="caution">
    <text evidence="3">The sequence shown here is derived from an EMBL/GenBank/DDBJ whole genome shotgun (WGS) entry which is preliminary data.</text>
</comment>
<feature type="domain" description="Fungal-type protein kinase" evidence="2">
    <location>
        <begin position="685"/>
        <end position="726"/>
    </location>
</feature>
<feature type="domain" description="Fungal-type protein kinase" evidence="2">
    <location>
        <begin position="212"/>
        <end position="624"/>
    </location>
</feature>
<protein>
    <recommendedName>
        <fullName evidence="2">Fungal-type protein kinase domain-containing protein</fullName>
    </recommendedName>
</protein>
<accession>A0ABQ8KKX0</accession>
<dbReference type="PROSITE" id="PS00109">
    <property type="entry name" value="PROTEIN_KINASE_TYR"/>
    <property type="match status" value="1"/>
</dbReference>
<reference evidence="3 4" key="1">
    <citation type="journal article" date="2021" name="Environ. Microbiol.">
        <title>Gene family expansions and transcriptome signatures uncover fungal adaptations to wood decay.</title>
        <authorList>
            <person name="Hage H."/>
            <person name="Miyauchi S."/>
            <person name="Viragh M."/>
            <person name="Drula E."/>
            <person name="Min B."/>
            <person name="Chaduli D."/>
            <person name="Navarro D."/>
            <person name="Favel A."/>
            <person name="Norest M."/>
            <person name="Lesage-Meessen L."/>
            <person name="Balint B."/>
            <person name="Merenyi Z."/>
            <person name="de Eugenio L."/>
            <person name="Morin E."/>
            <person name="Martinez A.T."/>
            <person name="Baldrian P."/>
            <person name="Stursova M."/>
            <person name="Martinez M.J."/>
            <person name="Novotny C."/>
            <person name="Magnuson J.K."/>
            <person name="Spatafora J.W."/>
            <person name="Maurice S."/>
            <person name="Pangilinan J."/>
            <person name="Andreopoulos W."/>
            <person name="LaButti K."/>
            <person name="Hundley H."/>
            <person name="Na H."/>
            <person name="Kuo A."/>
            <person name="Barry K."/>
            <person name="Lipzen A."/>
            <person name="Henrissat B."/>
            <person name="Riley R."/>
            <person name="Ahrendt S."/>
            <person name="Nagy L.G."/>
            <person name="Grigoriev I.V."/>
            <person name="Martin F."/>
            <person name="Rosso M.N."/>
        </authorList>
    </citation>
    <scope>NUCLEOTIDE SEQUENCE [LARGE SCALE GENOMIC DNA]</scope>
    <source>
        <strain evidence="3 4">CIRM-BRFM 1785</strain>
    </source>
</reference>
<dbReference type="InterPro" id="IPR011009">
    <property type="entry name" value="Kinase-like_dom_sf"/>
</dbReference>
<evidence type="ECO:0000313" key="4">
    <source>
        <dbReference type="Proteomes" id="UP000814176"/>
    </source>
</evidence>
<dbReference type="PROSITE" id="PS51257">
    <property type="entry name" value="PROKAR_LIPOPROTEIN"/>
    <property type="match status" value="1"/>
</dbReference>
<gene>
    <name evidence="3" type="ORF">C8Q71DRAFT_752040</name>
</gene>
<keyword evidence="4" id="KW-1185">Reference proteome</keyword>
<feature type="compositionally biased region" description="Low complexity" evidence="1">
    <location>
        <begin position="24"/>
        <end position="34"/>
    </location>
</feature>
<feature type="region of interest" description="Disordered" evidence="1">
    <location>
        <begin position="826"/>
        <end position="903"/>
    </location>
</feature>
<evidence type="ECO:0000313" key="3">
    <source>
        <dbReference type="EMBL" id="KAH9838604.1"/>
    </source>
</evidence>
<feature type="region of interest" description="Disordered" evidence="1">
    <location>
        <begin position="1"/>
        <end position="62"/>
    </location>
</feature>
<feature type="compositionally biased region" description="Basic residues" evidence="1">
    <location>
        <begin position="874"/>
        <end position="883"/>
    </location>
</feature>
<dbReference type="Gene3D" id="1.10.510.10">
    <property type="entry name" value="Transferase(Phosphotransferase) domain 1"/>
    <property type="match status" value="1"/>
</dbReference>
<evidence type="ECO:0000256" key="1">
    <source>
        <dbReference type="SAM" id="MobiDB-lite"/>
    </source>
</evidence>
<proteinExistence type="predicted"/>
<dbReference type="RefSeq" id="XP_047780519.1">
    <property type="nucleotide sequence ID" value="XM_047923350.1"/>
</dbReference>
<sequence length="903" mass="101889">MSPRTPVSSSSQSSGSCTGGSSGSSGRLGSPSSSDMYGTMRSRKSGNGVATKEQAVGSSEVNKDSWAAEINGKINVFDKSLVEFFDTYVPCEAPSRAARPWNDPATPFKTVPTTGRETEMYPHIIKGLESIVRKFKPARRPRFANGSKRALRFPYSAWEDEHNYTLPDILMSFPAEADSDWHLNWRRIAMAIEVKPTKREDPIGLRGVKYGKEATGVLTQIAKSARNLMLTHGMLYVYIVGIYCDTARIYRFDHAACVVSKAFNYKKDPWPLHELLWRFCHNREHDRGRANAPLVHMVLGADPSLQPATDEEVQLANEKCVEAGKGCLTESEKHACRWTTASRYNKDGSEAGATRYLLYRLRFMNPRLFSRSTAVWDAFEEGTWEPLVIKEAWRQLARDREDALYDRLRHAFDPQNRPWWANVADYVFLHRNDEDKPMLPDGGFKLDDQGCPIRSEDFDELEAEAELDAAASELYGLPSVTFSDDLGAREAAKLLSKQSDSPPEASDDAMDALASGVDHPPAYDVYHRTICGWLRHANKAKYNERSHTRVVMKTTGRPLSEFASTRELVEALRDVVIGHRQLFQQGITHRDISEGNVMIYDGSIHVFVGFLLDLDYAFDWKTALKHAGYQQIDEDTWKQFVEEYNKNLPHSERPAPPEKEIPILFCKKEDGKDLGDEAEREAWKTRMRMKERTGTLIYMAIEILCSYVAHEVRHDLESVFWLLLCMVLRHTRHTSFPAYQLYINIFGPSTETGSANAKQAFLTKPMLWEVEGNKPLTTLIRKYKVLCLRNIPLEGVPNITPLTYESVLDLFDEALADSASWPENDRALPFKIPGDSNDSSTGSQKSRGKKRARDEEATTDDMVTEDSVGDPRRLPQHASKRAMVRSPLGIDTGSPESEGNASS</sequence>
<dbReference type="InterPro" id="IPR008266">
    <property type="entry name" value="Tyr_kinase_AS"/>
</dbReference>
<dbReference type="Proteomes" id="UP000814176">
    <property type="component" value="Unassembled WGS sequence"/>
</dbReference>
<evidence type="ECO:0000259" key="2">
    <source>
        <dbReference type="Pfam" id="PF17667"/>
    </source>
</evidence>
<feature type="compositionally biased region" description="Polar residues" evidence="1">
    <location>
        <begin position="894"/>
        <end position="903"/>
    </location>
</feature>
<dbReference type="InterPro" id="IPR040976">
    <property type="entry name" value="Pkinase_fungal"/>
</dbReference>
<dbReference type="EMBL" id="JADCUA010000007">
    <property type="protein sequence ID" value="KAH9838604.1"/>
    <property type="molecule type" value="Genomic_DNA"/>
</dbReference>
<dbReference type="PANTHER" id="PTHR38248">
    <property type="entry name" value="FUNK1 6"/>
    <property type="match status" value="1"/>
</dbReference>
<feature type="compositionally biased region" description="Polar residues" evidence="1">
    <location>
        <begin position="836"/>
        <end position="845"/>
    </location>
</feature>
<dbReference type="SUPFAM" id="SSF56112">
    <property type="entry name" value="Protein kinase-like (PK-like)"/>
    <property type="match status" value="1"/>
</dbReference>
<name>A0ABQ8KKX0_9APHY</name>
<feature type="compositionally biased region" description="Acidic residues" evidence="1">
    <location>
        <begin position="857"/>
        <end position="868"/>
    </location>
</feature>
<dbReference type="GeneID" id="72004082"/>
<organism evidence="3 4">
    <name type="scientific">Rhodofomes roseus</name>
    <dbReference type="NCBI Taxonomy" id="34475"/>
    <lineage>
        <taxon>Eukaryota</taxon>
        <taxon>Fungi</taxon>
        <taxon>Dikarya</taxon>
        <taxon>Basidiomycota</taxon>
        <taxon>Agaricomycotina</taxon>
        <taxon>Agaricomycetes</taxon>
        <taxon>Polyporales</taxon>
        <taxon>Rhodofomes</taxon>
    </lineage>
</organism>